<feature type="compositionally biased region" description="Basic residues" evidence="1">
    <location>
        <begin position="1"/>
        <end position="14"/>
    </location>
</feature>
<evidence type="ECO:0000313" key="2">
    <source>
        <dbReference type="EMBL" id="PHH69510.1"/>
    </source>
</evidence>
<name>A0A2C5YPS0_9HYPO</name>
<organism evidence="2 3">
    <name type="scientific">Ophiocordyceps australis</name>
    <dbReference type="NCBI Taxonomy" id="1399860"/>
    <lineage>
        <taxon>Eukaryota</taxon>
        <taxon>Fungi</taxon>
        <taxon>Dikarya</taxon>
        <taxon>Ascomycota</taxon>
        <taxon>Pezizomycotina</taxon>
        <taxon>Sordariomycetes</taxon>
        <taxon>Hypocreomycetidae</taxon>
        <taxon>Hypocreales</taxon>
        <taxon>Ophiocordycipitaceae</taxon>
        <taxon>Ophiocordyceps</taxon>
    </lineage>
</organism>
<feature type="compositionally biased region" description="Basic and acidic residues" evidence="1">
    <location>
        <begin position="160"/>
        <end position="169"/>
    </location>
</feature>
<evidence type="ECO:0000313" key="3">
    <source>
        <dbReference type="Proteomes" id="UP000224854"/>
    </source>
</evidence>
<feature type="compositionally biased region" description="Low complexity" evidence="1">
    <location>
        <begin position="264"/>
        <end position="277"/>
    </location>
</feature>
<feature type="compositionally biased region" description="Polar residues" evidence="1">
    <location>
        <begin position="241"/>
        <end position="250"/>
    </location>
</feature>
<gene>
    <name evidence="2" type="ORF">CDD82_7710</name>
</gene>
<accession>A0A2C5YPS0</accession>
<feature type="compositionally biased region" description="Basic and acidic residues" evidence="1">
    <location>
        <begin position="15"/>
        <end position="26"/>
    </location>
</feature>
<evidence type="ECO:0000256" key="1">
    <source>
        <dbReference type="SAM" id="MobiDB-lite"/>
    </source>
</evidence>
<sequence length="336" mass="37366">MKPQREHKHRRKQDRHLNHQDKRIRDYGSNSTSHITAVQFTVDISASSWRSSSKDSSTREQPERGESEVKQRNKTPSATHSPGKTRHAAGPGTAPELSLKQVAADAANATSSDSCDTKESEQEPACLRHDIARPSVEGPDTATTVIPSEDGVESLTANDSTKHDSGLGDEKEDGEIASEDSVGSPTQVEEALTEAKTSSPDTNILERQKRRRSYESDDDNKTAKRSRSDEHALASERCSENESVNENLWNTLGVPRQADRQRRGSVCSRGSRVSSVSNNTSDLDSLEAELLGRTAKKQKQQELTPPRRQRLERERKTTSKPKRRQTAANSAYSRRW</sequence>
<dbReference type="OrthoDB" id="3550095at2759"/>
<feature type="region of interest" description="Disordered" evidence="1">
    <location>
        <begin position="46"/>
        <end position="336"/>
    </location>
</feature>
<dbReference type="EMBL" id="NJEU01000926">
    <property type="protein sequence ID" value="PHH69510.1"/>
    <property type="molecule type" value="Genomic_DNA"/>
</dbReference>
<dbReference type="AlphaFoldDB" id="A0A2C5YPS0"/>
<keyword evidence="3" id="KW-1185">Reference proteome</keyword>
<feature type="compositionally biased region" description="Basic and acidic residues" evidence="1">
    <location>
        <begin position="213"/>
        <end position="240"/>
    </location>
</feature>
<feature type="compositionally biased region" description="Basic and acidic residues" evidence="1">
    <location>
        <begin position="115"/>
        <end position="132"/>
    </location>
</feature>
<feature type="compositionally biased region" description="Polar residues" evidence="1">
    <location>
        <begin position="326"/>
        <end position="336"/>
    </location>
</feature>
<protein>
    <submittedName>
        <fullName evidence="2">Uncharacterized protein</fullName>
    </submittedName>
</protein>
<reference evidence="2 3" key="1">
    <citation type="submission" date="2017-06" db="EMBL/GenBank/DDBJ databases">
        <title>Ant-infecting Ophiocordyceps genomes reveal a high diversity of potential behavioral manipulation genes and a possible major role for enterotoxins.</title>
        <authorList>
            <person name="De Bekker C."/>
            <person name="Evans H.C."/>
            <person name="Brachmann A."/>
            <person name="Hughes D.P."/>
        </authorList>
    </citation>
    <scope>NUCLEOTIDE SEQUENCE [LARGE SCALE GENOMIC DNA]</scope>
    <source>
        <strain evidence="2 3">1348a</strain>
    </source>
</reference>
<proteinExistence type="predicted"/>
<comment type="caution">
    <text evidence="2">The sequence shown here is derived from an EMBL/GenBank/DDBJ whole genome shotgun (WGS) entry which is preliminary data.</text>
</comment>
<feature type="compositionally biased region" description="Low complexity" evidence="1">
    <location>
        <begin position="103"/>
        <end position="114"/>
    </location>
</feature>
<feature type="region of interest" description="Disordered" evidence="1">
    <location>
        <begin position="1"/>
        <end position="34"/>
    </location>
</feature>
<feature type="compositionally biased region" description="Basic and acidic residues" evidence="1">
    <location>
        <begin position="52"/>
        <end position="71"/>
    </location>
</feature>
<dbReference type="Proteomes" id="UP000224854">
    <property type="component" value="Unassembled WGS sequence"/>
</dbReference>